<dbReference type="Proteomes" id="UP000006304">
    <property type="component" value="Chromosome"/>
</dbReference>
<reference evidence="1 2" key="1">
    <citation type="journal article" date="2012" name="J. Bacteriol.">
        <title>Complete genome sequence of Nocardia brasiliensis HUJEG-1.</title>
        <authorList>
            <person name="Vera-Cabrera L."/>
            <person name="Ortiz-Lopez R."/>
            <person name="Elizondo-Gonzalez R."/>
            <person name="Perez-Maya A.A."/>
            <person name="Ocampo-Candiani J."/>
        </authorList>
    </citation>
    <scope>NUCLEOTIDE SEQUENCE [LARGE SCALE GENOMIC DNA]</scope>
    <source>
        <strain evidence="2">ATCC 700358</strain>
    </source>
</reference>
<keyword evidence="2" id="KW-1185">Reference proteome</keyword>
<dbReference type="EMBL" id="CP003876">
    <property type="protein sequence ID" value="AFU02466.1"/>
    <property type="molecule type" value="Genomic_DNA"/>
</dbReference>
<protein>
    <submittedName>
        <fullName evidence="1">Uncharacterized protein</fullName>
    </submittedName>
</protein>
<proteinExistence type="predicted"/>
<name>K0F4J7_NOCB7</name>
<dbReference type="KEGG" id="nbr:O3I_022555"/>
<gene>
    <name evidence="1" type="ORF">O3I_022555</name>
</gene>
<dbReference type="HOGENOM" id="CLU_2570374_0_0_11"/>
<dbReference type="AlphaFoldDB" id="K0F4J7"/>
<organism evidence="1 2">
    <name type="scientific">Nocardia brasiliensis (strain ATCC 700358 / HUJEG-1)</name>
    <dbReference type="NCBI Taxonomy" id="1133849"/>
    <lineage>
        <taxon>Bacteria</taxon>
        <taxon>Bacillati</taxon>
        <taxon>Actinomycetota</taxon>
        <taxon>Actinomycetes</taxon>
        <taxon>Mycobacteriales</taxon>
        <taxon>Nocardiaceae</taxon>
        <taxon>Nocardia</taxon>
    </lineage>
</organism>
<sequence>MGTVHKSGVAQPAGAIGSAAAEPQYDTAPASATVAATTDTVRNLWILRSMHSLAFVESLSRDYGWAAPSIMRCARPVRALE</sequence>
<evidence type="ECO:0000313" key="1">
    <source>
        <dbReference type="EMBL" id="AFU02466.1"/>
    </source>
</evidence>
<dbReference type="STRING" id="1133849.O3I_022555"/>
<accession>K0F4J7</accession>
<evidence type="ECO:0000313" key="2">
    <source>
        <dbReference type="Proteomes" id="UP000006304"/>
    </source>
</evidence>